<evidence type="ECO:0000313" key="1">
    <source>
        <dbReference type="EMBL" id="GGM32445.1"/>
    </source>
</evidence>
<dbReference type="Proteomes" id="UP000616499">
    <property type="component" value="Unassembled WGS sequence"/>
</dbReference>
<reference evidence="2" key="1">
    <citation type="journal article" date="2019" name="Int. J. Syst. Evol. Microbiol.">
        <title>The Global Catalogue of Microorganisms (GCM) 10K type strain sequencing project: providing services to taxonomists for standard genome sequencing and annotation.</title>
        <authorList>
            <consortium name="The Broad Institute Genomics Platform"/>
            <consortium name="The Broad Institute Genome Sequencing Center for Infectious Disease"/>
            <person name="Wu L."/>
            <person name="Ma J."/>
        </authorList>
    </citation>
    <scope>NUCLEOTIDE SEQUENCE [LARGE SCALE GENOMIC DNA]</scope>
    <source>
        <strain evidence="2">JCM 13501</strain>
    </source>
</reference>
<comment type="caution">
    <text evidence="1">The sequence shown here is derived from an EMBL/GenBank/DDBJ whole genome shotgun (WGS) entry which is preliminary data.</text>
</comment>
<dbReference type="EMBL" id="BMNW01000036">
    <property type="protein sequence ID" value="GGM32445.1"/>
    <property type="molecule type" value="Genomic_DNA"/>
</dbReference>
<evidence type="ECO:0000313" key="2">
    <source>
        <dbReference type="Proteomes" id="UP000616499"/>
    </source>
</evidence>
<protein>
    <recommendedName>
        <fullName evidence="3">Helix-turn-helix domain-containing protein</fullName>
    </recommendedName>
</protein>
<evidence type="ECO:0008006" key="3">
    <source>
        <dbReference type="Google" id="ProtNLM"/>
    </source>
</evidence>
<gene>
    <name evidence="1" type="ORF">GCM10009425_48670</name>
</gene>
<accession>A0ABQ2H5Z1</accession>
<keyword evidence="2" id="KW-1185">Reference proteome</keyword>
<proteinExistence type="predicted"/>
<dbReference type="RefSeq" id="WP_188868711.1">
    <property type="nucleotide sequence ID" value="NZ_BMNW01000036.1"/>
</dbReference>
<sequence length="214" mass="24702">MSSNSMIKNTGPTHEEKRSIDPVAEIVLSRMVTLFSETVQYWKENSSLKEIAALTDRKIVEMFYETSVLVKPVDEQEERDRRSRVAARAKFNEFLGSNGGLLRARDICEIANVSRQTVSNWRDAGKLIAWKRGEEYEYPGFQFHKNKRLEYLDVLLSVLNDTDPESKCLFFLYPIENANNELETPVEILKRGCTDEGLQLLKREASIYRSSEQP</sequence>
<organism evidence="1 2">
    <name type="scientific">Pseudomonas asuensis</name>
    <dbReference type="NCBI Taxonomy" id="1825787"/>
    <lineage>
        <taxon>Bacteria</taxon>
        <taxon>Pseudomonadati</taxon>
        <taxon>Pseudomonadota</taxon>
        <taxon>Gammaproteobacteria</taxon>
        <taxon>Pseudomonadales</taxon>
        <taxon>Pseudomonadaceae</taxon>
        <taxon>Pseudomonas</taxon>
    </lineage>
</organism>
<name>A0ABQ2H5Z1_9PSED</name>